<gene>
    <name evidence="1" type="ORF">H2198_007800</name>
</gene>
<keyword evidence="2" id="KW-1185">Reference proteome</keyword>
<protein>
    <submittedName>
        <fullName evidence="1">Uncharacterized protein</fullName>
    </submittedName>
</protein>
<organism evidence="1 2">
    <name type="scientific">Neophaeococcomyces mojaviensis</name>
    <dbReference type="NCBI Taxonomy" id="3383035"/>
    <lineage>
        <taxon>Eukaryota</taxon>
        <taxon>Fungi</taxon>
        <taxon>Dikarya</taxon>
        <taxon>Ascomycota</taxon>
        <taxon>Pezizomycotina</taxon>
        <taxon>Eurotiomycetes</taxon>
        <taxon>Chaetothyriomycetidae</taxon>
        <taxon>Chaetothyriales</taxon>
        <taxon>Chaetothyriales incertae sedis</taxon>
        <taxon>Neophaeococcomyces</taxon>
    </lineage>
</organism>
<sequence length="337" mass="37208">MNINPLMSHPRIKLKISSWFHHIHTATQDVQKLRVRQIRCFTSLPSSKQQERRNDHNPPAGQHLSRNCLVTGGASGIGYEVTKRLVQDGASSVTITTRDAKKGEKTLERIKDDLNVQDVPIRIIETDFLNPDSITKLWTALFDDASKRVPVDTLINCAGLSQSKPLVATSTSQIRDVLQTNIEAPVKLSQLLLKEYLRLGTKTKSHKQISSILPTASFNIINISSLLATRSGSGASVYSASKAALIALTRTLVLEASEIRSNYPYLPPFRANTILPGYIDTPMVRDFSSLYKGQLEKQIPLRRFGSSVEVADAVMFLLRNGYANNTVLNLDGGLSAV</sequence>
<comment type="caution">
    <text evidence="1">The sequence shown here is derived from an EMBL/GenBank/DDBJ whole genome shotgun (WGS) entry which is preliminary data.</text>
</comment>
<dbReference type="EMBL" id="JAPDRQ010000173">
    <property type="protein sequence ID" value="KAJ9652987.1"/>
    <property type="molecule type" value="Genomic_DNA"/>
</dbReference>
<evidence type="ECO:0000313" key="2">
    <source>
        <dbReference type="Proteomes" id="UP001172386"/>
    </source>
</evidence>
<evidence type="ECO:0000313" key="1">
    <source>
        <dbReference type="EMBL" id="KAJ9652987.1"/>
    </source>
</evidence>
<reference evidence="1" key="1">
    <citation type="submission" date="2022-10" db="EMBL/GenBank/DDBJ databases">
        <title>Culturing micro-colonial fungi from biological soil crusts in the Mojave desert and describing Neophaeococcomyces mojavensis, and introducing the new genera and species Taxawa tesnikishii.</title>
        <authorList>
            <person name="Kurbessoian T."/>
            <person name="Stajich J.E."/>
        </authorList>
    </citation>
    <scope>NUCLEOTIDE SEQUENCE</scope>
    <source>
        <strain evidence="1">JES_112</strain>
    </source>
</reference>
<name>A0ACC2ZZ64_9EURO</name>
<accession>A0ACC2ZZ64</accession>
<proteinExistence type="predicted"/>
<dbReference type="Proteomes" id="UP001172386">
    <property type="component" value="Unassembled WGS sequence"/>
</dbReference>